<feature type="non-terminal residue" evidence="1">
    <location>
        <position position="1"/>
    </location>
</feature>
<gene>
    <name evidence="1" type="ORF">E3A20_21120</name>
</gene>
<reference evidence="1 2" key="1">
    <citation type="submission" date="2019-08" db="EMBL/GenBank/DDBJ databases">
        <title>100 year-old enigma solved: identification of Planctomyces bekefii, the type genus and species of the phylum Planctomycetes.</title>
        <authorList>
            <person name="Svetlana D.N."/>
            <person name="Overmann J."/>
        </authorList>
    </citation>
    <scope>NUCLEOTIDE SEQUENCE [LARGE SCALE GENOMIC DNA]</scope>
    <source>
        <strain evidence="1">Phe10_nw2017</strain>
    </source>
</reference>
<dbReference type="EMBL" id="SRHE01000517">
    <property type="protein sequence ID" value="TWW08757.1"/>
    <property type="molecule type" value="Genomic_DNA"/>
</dbReference>
<evidence type="ECO:0000313" key="2">
    <source>
        <dbReference type="Proteomes" id="UP000321083"/>
    </source>
</evidence>
<keyword evidence="2" id="KW-1185">Reference proteome</keyword>
<dbReference type="AlphaFoldDB" id="A0A5C6M3A4"/>
<proteinExistence type="predicted"/>
<name>A0A5C6M3A4_9PLAN</name>
<sequence>LLASGGVRFAPEAVYSYRKGLSGALSGTRSRKSMLSALRTTQQGCRLLLLREDSSRIRRLCADRYQRWAFDFFPEHPDLADAAERAATELGGSSVEFTGGWAGRTVSRLIGWRNTRRLQSLAVRAGWGQVRRLKRWWRLRRLA</sequence>
<protein>
    <submittedName>
        <fullName evidence="1">Uncharacterized protein</fullName>
    </submittedName>
</protein>
<dbReference type="Proteomes" id="UP000321083">
    <property type="component" value="Unassembled WGS sequence"/>
</dbReference>
<evidence type="ECO:0000313" key="1">
    <source>
        <dbReference type="EMBL" id="TWW08757.1"/>
    </source>
</evidence>
<comment type="caution">
    <text evidence="1">The sequence shown here is derived from an EMBL/GenBank/DDBJ whole genome shotgun (WGS) entry which is preliminary data.</text>
</comment>
<accession>A0A5C6M3A4</accession>
<organism evidence="1 2">
    <name type="scientific">Planctomyces bekefii</name>
    <dbReference type="NCBI Taxonomy" id="1653850"/>
    <lineage>
        <taxon>Bacteria</taxon>
        <taxon>Pseudomonadati</taxon>
        <taxon>Planctomycetota</taxon>
        <taxon>Planctomycetia</taxon>
        <taxon>Planctomycetales</taxon>
        <taxon>Planctomycetaceae</taxon>
        <taxon>Planctomyces</taxon>
    </lineage>
</organism>
<reference evidence="1 2" key="2">
    <citation type="submission" date="2019-08" db="EMBL/GenBank/DDBJ databases">
        <authorList>
            <person name="Henke P."/>
        </authorList>
    </citation>
    <scope>NUCLEOTIDE SEQUENCE [LARGE SCALE GENOMIC DNA]</scope>
    <source>
        <strain evidence="1">Phe10_nw2017</strain>
    </source>
</reference>